<dbReference type="HOGENOM" id="CLU_241474_0_0_10"/>
<keyword evidence="4" id="KW-0121">Carboxypeptidase</keyword>
<dbReference type="eggNOG" id="COG3210">
    <property type="taxonomic scope" value="Bacteria"/>
</dbReference>
<dbReference type="PATRIC" id="fig|592029.3.peg.875"/>
<evidence type="ECO:0000313" key="5">
    <source>
        <dbReference type="Proteomes" id="UP000011173"/>
    </source>
</evidence>
<dbReference type="InterPro" id="IPR026444">
    <property type="entry name" value="Secre_tail"/>
</dbReference>
<evidence type="ECO:0000259" key="3">
    <source>
        <dbReference type="Pfam" id="PF19081"/>
    </source>
</evidence>
<dbReference type="Pfam" id="PF19081">
    <property type="entry name" value="Ig_7"/>
    <property type="match status" value="1"/>
</dbReference>
<sequence length="1492" mass="155588">MKNYTHYLFSLLFVTLIFNETSGKFAEPVVNYTNSFEIPTTENVDDLTNTRTNFSSISESSIIKSFHSEIPGINMSNFYAPQTFSGLGAADSGGTGFKTINNIAELVASNNLNHDLNLLYGSDESFSGGTEVLTIQADNVDAESFDLNDIRIANFTGSSTYTGTTIQYFDKDDNPVGSMTISGTLTTTETSVNPLFSGDDLPILGVAKIVFTVTGGGPPANFEIRSIDFTSPVVPTPCSDPDIPTLTSSPSTVCVGSSATINISGSLNDANAWYIYTGSCGGTLLGTTTTGSFSISAVNTATTYFVRGEGGCVTPGSCSTITITPTPLDDASFNSSDFCESSTNMISGVATTGGVFSISSQTGSGLATIDSVSGILSNFLAGDQITIQYTTPSSGCQNTSVQVVNVTPLDDADFTSTDFCESSTNTISGVATAGGVFSISSQTGSGGATIDSVSGILSNFLAGDQITIQYTTPSSGCQNTSVQVVNVTPLDDASFNYSAVAYCADGSDPAPTVTGLGGGTFTSGAGLSLNASSGAIDVSASTPGTYSVTYTTGGTCPNTSTATITINGLDDASFSYSASSYSASDADPTPTITGLGGGSFSSGLGLVVNSMTGTIDLSASTAGTYLVTYTTTGTCPNSASQSVTISSNDNLATPTALVYGAGCTGSIYDIQDSTLELGEDIPDCAFDTGAPFAPAQASSQWFTFVASSSGDALIKITDDGIDTFGPQSPSIALTLALYEAPSTPGDFSTLGSAIACSSSSVLPGVELLDGTFIDAKGLTAGNTYYVQVYSNDNSSIDYCIDVSEPVIYTYNNGWQAPNGNPELVNNPHKRVEVLAGDAFQQPSENSTQPIPPSVGSLYVAQNASISYDYLLLNYKMEIDGALNPLSGGIPSTATAIVIITNQSLSSISGTGNAYIGAFVYVNENGNANTVDVDLEMDVYEEFQMSDRSINFSKTITFKSTDDRTAVYNPIDFTSGSSENASITGLVQVEQFIPENNSVRGRAYRFVSSPVSSMSTIFSQWQENGASPSGFGTHITGTSGTVGMVDAATGFDQTSSGANSMRTYSNDTSQSFNVVTSTNQAADSLKVAQAYLLYIRGDRNVDLTTNTSSSATVLRSTGILEHKPISKSYDVEQSDFIFTGNPYQNAVKVEDLIDASTNIEDDVVYYWDPTLGGLTGSGGAYVTYTGFDGGGAGIATPASANNGFIQPGQAVFVRANAGANGPTNDAVISYRPDQTDISGLVTGASNSVTSIPSTGPASISMSLYDTASFTSGNSLSDGLLIRFGSNYSNAIGAGDYVKIMNFDESVAVEQLANNYAVAGRSLPVHNEVIQLNHYNYGDTDYTYTIDLTGLTSVDAYIYDQYTSTSTPLVDGFNTFNFTVDASIIGSIAADRFQLRFENVTLGVEDTIAGAAFTMYPNPAATNAVISMQSSQLASKQAKLRVTDLSGKLISDRAIEFSAQGLYEWKDSDLKTGLYILEVSTEEGDKLVRKLVIE</sequence>
<dbReference type="InterPro" id="IPR044023">
    <property type="entry name" value="Ig_7"/>
</dbReference>
<dbReference type="Proteomes" id="UP000011173">
    <property type="component" value="Chromosome"/>
</dbReference>
<dbReference type="EMBL" id="CP001397">
    <property type="protein sequence ID" value="AGC76010.1"/>
    <property type="molecule type" value="Genomic_DNA"/>
</dbReference>
<keyword evidence="1" id="KW-0732">Signal</keyword>
<keyword evidence="4" id="KW-0645">Protease</keyword>
<evidence type="ECO:0000313" key="4">
    <source>
        <dbReference type="EMBL" id="AGC76010.1"/>
    </source>
</evidence>
<dbReference type="eggNOG" id="COG4935">
    <property type="taxonomic scope" value="Bacteria"/>
</dbReference>
<evidence type="ECO:0000259" key="2">
    <source>
        <dbReference type="Pfam" id="PF18962"/>
    </source>
</evidence>
<dbReference type="KEGG" id="ndo:DDD_0883"/>
<dbReference type="Pfam" id="PF18962">
    <property type="entry name" value="Por_Secre_tail"/>
    <property type="match status" value="1"/>
</dbReference>
<protein>
    <submittedName>
        <fullName evidence="4">Carboxypeptidase T</fullName>
    </submittedName>
</protein>
<feature type="domain" description="Ig-like" evidence="3">
    <location>
        <begin position="241"/>
        <end position="325"/>
    </location>
</feature>
<accession>L7W3B3</accession>
<evidence type="ECO:0000256" key="1">
    <source>
        <dbReference type="ARBA" id="ARBA00022729"/>
    </source>
</evidence>
<reference evidence="4 5" key="1">
    <citation type="journal article" date="2013" name="Genome Biol. Evol.">
        <title>Genomic makeup of the marine flavobacterium Nonlabens (Donghaeana) dokdonensis DSW-6 and identification of a novel class of rhodopsins.</title>
        <authorList>
            <person name="Kwon S.K."/>
            <person name="Kim B.K."/>
            <person name="Song J.Y."/>
            <person name="Kwak M.J."/>
            <person name="Lee C.H."/>
            <person name="Yoon J.H."/>
            <person name="Oh T.K."/>
            <person name="Kim J.F."/>
        </authorList>
    </citation>
    <scope>NUCLEOTIDE SEQUENCE [LARGE SCALE GENOMIC DNA]</scope>
    <source>
        <strain evidence="5">DSM 17205 / KCTC 12402 / DSW-6</strain>
    </source>
</reference>
<proteinExistence type="predicted"/>
<organism evidence="4 5">
    <name type="scientific">Nonlabens dokdonensis (strain DSM 17205 / KCTC 12402 / DSW-6)</name>
    <name type="common">Donghaeana dokdonensis</name>
    <dbReference type="NCBI Taxonomy" id="592029"/>
    <lineage>
        <taxon>Bacteria</taxon>
        <taxon>Pseudomonadati</taxon>
        <taxon>Bacteroidota</taxon>
        <taxon>Flavobacteriia</taxon>
        <taxon>Flavobacteriales</taxon>
        <taxon>Flavobacteriaceae</taxon>
        <taxon>Nonlabens</taxon>
    </lineage>
</organism>
<keyword evidence="4" id="KW-0378">Hydrolase</keyword>
<name>L7W3B3_NONDD</name>
<gene>
    <name evidence="4" type="ordered locus">DDD_0883</name>
</gene>
<dbReference type="NCBIfam" id="TIGR04183">
    <property type="entry name" value="Por_Secre_tail"/>
    <property type="match status" value="1"/>
</dbReference>
<dbReference type="STRING" id="592029.DDD_0883"/>
<feature type="domain" description="Secretion system C-terminal sorting" evidence="2">
    <location>
        <begin position="1413"/>
        <end position="1491"/>
    </location>
</feature>
<dbReference type="RefSeq" id="WP_015361507.1">
    <property type="nucleotide sequence ID" value="NC_020156.1"/>
</dbReference>
<dbReference type="eggNOG" id="COG3291">
    <property type="taxonomic scope" value="Bacteria"/>
</dbReference>
<dbReference type="GO" id="GO:0004180">
    <property type="term" value="F:carboxypeptidase activity"/>
    <property type="evidence" value="ECO:0007669"/>
    <property type="project" value="UniProtKB-KW"/>
</dbReference>